<evidence type="ECO:0000256" key="1">
    <source>
        <dbReference type="SAM" id="SignalP"/>
    </source>
</evidence>
<dbReference type="EMBL" id="CAJNOJ010000116">
    <property type="protein sequence ID" value="CAF1143995.1"/>
    <property type="molecule type" value="Genomic_DNA"/>
</dbReference>
<feature type="chain" id="PRO_5036410177" evidence="1">
    <location>
        <begin position="19"/>
        <end position="662"/>
    </location>
</feature>
<evidence type="ECO:0000313" key="2">
    <source>
        <dbReference type="EMBL" id="CAF1003651.1"/>
    </source>
</evidence>
<dbReference type="Proteomes" id="UP000663852">
    <property type="component" value="Unassembled WGS sequence"/>
</dbReference>
<organism evidence="2 4">
    <name type="scientific">Adineta ricciae</name>
    <name type="common">Rotifer</name>
    <dbReference type="NCBI Taxonomy" id="249248"/>
    <lineage>
        <taxon>Eukaryota</taxon>
        <taxon>Metazoa</taxon>
        <taxon>Spiralia</taxon>
        <taxon>Gnathifera</taxon>
        <taxon>Rotifera</taxon>
        <taxon>Eurotatoria</taxon>
        <taxon>Bdelloidea</taxon>
        <taxon>Adinetida</taxon>
        <taxon>Adinetidae</taxon>
        <taxon>Adineta</taxon>
    </lineage>
</organism>
<accession>A0A814H1G0</accession>
<dbReference type="EMBL" id="CAJNOR010000772">
    <property type="protein sequence ID" value="CAF1003651.1"/>
    <property type="molecule type" value="Genomic_DNA"/>
</dbReference>
<dbReference type="AlphaFoldDB" id="A0A814H1G0"/>
<feature type="signal peptide" evidence="1">
    <location>
        <begin position="1"/>
        <end position="18"/>
    </location>
</feature>
<reference evidence="2" key="1">
    <citation type="submission" date="2021-02" db="EMBL/GenBank/DDBJ databases">
        <authorList>
            <person name="Nowell W R."/>
        </authorList>
    </citation>
    <scope>NUCLEOTIDE SEQUENCE</scope>
</reference>
<dbReference type="Gene3D" id="2.120.10.30">
    <property type="entry name" value="TolB, C-terminal domain"/>
    <property type="match status" value="1"/>
</dbReference>
<dbReference type="InterPro" id="IPR011042">
    <property type="entry name" value="6-blade_b-propeller_TolB-like"/>
</dbReference>
<dbReference type="Proteomes" id="UP000663828">
    <property type="component" value="Unassembled WGS sequence"/>
</dbReference>
<keyword evidence="4" id="KW-1185">Reference proteome</keyword>
<dbReference type="OrthoDB" id="9973319at2759"/>
<evidence type="ECO:0000313" key="3">
    <source>
        <dbReference type="EMBL" id="CAF1143995.1"/>
    </source>
</evidence>
<dbReference type="SUPFAM" id="SSF101898">
    <property type="entry name" value="NHL repeat"/>
    <property type="match status" value="1"/>
</dbReference>
<sequence>MRILHLLWIVPLQLLTHASEDYSSTNQTSPWSKWSFLTQNLELFYLSLGCYLTSERRLECRNLFNFYLTSYSLCGNDYRLLVNQKIDELKIFHDYNCLDHHEHCYFEFDSTWSHCFELLRKITIENLSFIVRLYDSRKLLPVDYVKIVNTHGSVTELLHLFQFSNRTSIYIENVLPRWSGMDLYSIFFQYRSVRFKQLWINVVDWYPIVYMREDQQLAIRQWLLQIPCLHIELGDCRLYHYDLLFLRDLYGLRRDVPEELFCYANYGTQRFHWSQIPALYYGYRIPHQTLSNVLLATELHEKCFEQFTKERYTINSYTDLLDFYSYFRAYESYALPVWAVYPYATLATLPISLTTTTTPLTANASINDGALDLPRFDYINIYEHAAMFTETRWLSAVEAYPDGRFLVVDNGNQQILLLNVNGSYRIDLTPIFFHQIEHLNQAVDSSPSVHNAYSIAHVHIDQDSYVYLVPTLAYYIYVFSHENRLVRCLTPQILGVPIIRSDCVAITHTGLVYVCDDAYRLVRIYSRMGVPHKTMRLDYLPLKLFISNNRLFTYSLEYPATIHMYTLTGAVIRKLTCCVYNSPSEVVWFRGKYFITCGTFLYVVDEDGNQIAEYNLRLLLSSSDKSVIIHDFALNEDGLLLVTFRRNGTFLNRYWIIRPLTS</sequence>
<proteinExistence type="predicted"/>
<protein>
    <submittedName>
        <fullName evidence="2">Uncharacterized protein</fullName>
    </submittedName>
</protein>
<gene>
    <name evidence="3" type="ORF">EDS130_LOCUS22243</name>
    <name evidence="2" type="ORF">XAT740_LOCUS13340</name>
</gene>
<name>A0A814H1G0_ADIRI</name>
<keyword evidence="1" id="KW-0732">Signal</keyword>
<comment type="caution">
    <text evidence="2">The sequence shown here is derived from an EMBL/GenBank/DDBJ whole genome shotgun (WGS) entry which is preliminary data.</text>
</comment>
<evidence type="ECO:0000313" key="4">
    <source>
        <dbReference type="Proteomes" id="UP000663828"/>
    </source>
</evidence>